<dbReference type="GO" id="GO:0003713">
    <property type="term" value="F:transcription coactivator activity"/>
    <property type="evidence" value="ECO:0007669"/>
    <property type="project" value="TreeGrafter"/>
</dbReference>
<dbReference type="GO" id="GO:0045944">
    <property type="term" value="P:positive regulation of transcription by RNA polymerase II"/>
    <property type="evidence" value="ECO:0007669"/>
    <property type="project" value="TreeGrafter"/>
</dbReference>
<proteinExistence type="predicted"/>
<comment type="caution">
    <text evidence="5">The sequence shown here is derived from an EMBL/GenBank/DDBJ whole genome shotgun (WGS) entry which is preliminary data.</text>
</comment>
<dbReference type="InterPro" id="IPR012677">
    <property type="entry name" value="Nucleotide-bd_a/b_plait_sf"/>
</dbReference>
<accession>A0A9P6KGD9</accession>
<dbReference type="SMART" id="SM00360">
    <property type="entry name" value="RRM"/>
    <property type="match status" value="1"/>
</dbReference>
<dbReference type="PANTHER" id="PTHR46007">
    <property type="entry name" value="MEDIATOR OF RNA POLYMERASE II TRANSCRIPTION SUBUNIT 12"/>
    <property type="match status" value="1"/>
</dbReference>
<evidence type="ECO:0000256" key="1">
    <source>
        <dbReference type="PROSITE-ProRule" id="PRU00176"/>
    </source>
</evidence>
<feature type="compositionally biased region" description="Polar residues" evidence="3">
    <location>
        <begin position="352"/>
        <end position="363"/>
    </location>
</feature>
<sequence>MGIPSAKRRSGNGSSSSAKFATGADDGKTSFLTVSQSQGSGSEGRQVKYVQALVRGYAGSQTKLKAHLDDIIKKQRQGKKNQKKPNKAGATKTRTIPKKSGGVVKGKAPVKTEKFARSSKPNAPYAKPINVKKEQALFTESYKAAKAPVKEIFTAGYIPKASTNLKLFTTNYKKEVQRKEALKDAVGPLTTKSLRLVTVQQVKKDAAPQPLSVNQRRADPRGERIPTEPRAMRKEAEQRQQPQQPRQPRQQNPPSQQSQHQQQQHPQQQQQQQQQQPQQQSHQQRSSNARGGDFYRPTGNSSGRSDDRGNDRRGSESHSNARGGSGDHGARHGSTNNNTSTNNYNSGHTNHASSITSSNSRRVQSPERNVRQETRVLSQQTNNRAPEKDSSSMDVDMEDTSISIRGSAPGSNVSFKGESGPVTIEIENLDPETTAEDVKYVCSRFGEIKSCICSHGFSQVTYARKAAGLAAIENLHGKKADNGKILRVTMRKNAVIHDTVQRSVPSSIAGPMKILTKAVQGTIANPGTLYSDHIVAAENILKAQQHRMAQLQQEEQRLHNRHY</sequence>
<protein>
    <recommendedName>
        <fullName evidence="4">RRM domain-containing protein</fullName>
    </recommendedName>
</protein>
<dbReference type="PANTHER" id="PTHR46007:SF8">
    <property type="entry name" value="C2H2-TYPE DOMAIN-CONTAINING PROTEIN"/>
    <property type="match status" value="1"/>
</dbReference>
<evidence type="ECO:0000313" key="6">
    <source>
        <dbReference type="Proteomes" id="UP000780801"/>
    </source>
</evidence>
<dbReference type="CDD" id="cd00590">
    <property type="entry name" value="RRM_SF"/>
    <property type="match status" value="1"/>
</dbReference>
<keyword evidence="6" id="KW-1185">Reference proteome</keyword>
<feature type="region of interest" description="Disordered" evidence="3">
    <location>
        <begin position="68"/>
        <end position="127"/>
    </location>
</feature>
<dbReference type="EMBL" id="JAABOA010000607">
    <property type="protein sequence ID" value="KAF9583737.1"/>
    <property type="molecule type" value="Genomic_DNA"/>
</dbReference>
<dbReference type="SUPFAM" id="SSF54928">
    <property type="entry name" value="RNA-binding domain, RBD"/>
    <property type="match status" value="1"/>
</dbReference>
<dbReference type="Pfam" id="PF00076">
    <property type="entry name" value="RRM_1"/>
    <property type="match status" value="1"/>
</dbReference>
<evidence type="ECO:0000256" key="3">
    <source>
        <dbReference type="SAM" id="MobiDB-lite"/>
    </source>
</evidence>
<feature type="compositionally biased region" description="Basic residues" evidence="3">
    <location>
        <begin position="1"/>
        <end position="10"/>
    </location>
</feature>
<evidence type="ECO:0000259" key="4">
    <source>
        <dbReference type="PROSITE" id="PS50102"/>
    </source>
</evidence>
<dbReference type="SUPFAM" id="SSF81995">
    <property type="entry name" value="beta-sandwich domain of Sec23/24"/>
    <property type="match status" value="1"/>
</dbReference>
<dbReference type="PROSITE" id="PS50102">
    <property type="entry name" value="RRM"/>
    <property type="match status" value="1"/>
</dbReference>
<feature type="compositionally biased region" description="Basic residues" evidence="3">
    <location>
        <begin position="74"/>
        <end position="86"/>
    </location>
</feature>
<feature type="compositionally biased region" description="Low complexity" evidence="3">
    <location>
        <begin position="239"/>
        <end position="284"/>
    </location>
</feature>
<evidence type="ECO:0000313" key="5">
    <source>
        <dbReference type="EMBL" id="KAF9583737.1"/>
    </source>
</evidence>
<feature type="domain" description="RRM" evidence="4">
    <location>
        <begin position="422"/>
        <end position="493"/>
    </location>
</feature>
<dbReference type="InterPro" id="IPR051647">
    <property type="entry name" value="Mediator_comp_sub12"/>
</dbReference>
<feature type="compositionally biased region" description="Basic and acidic residues" evidence="3">
    <location>
        <begin position="216"/>
        <end position="238"/>
    </location>
</feature>
<keyword evidence="1" id="KW-0694">RNA-binding</keyword>
<dbReference type="OrthoDB" id="6159137at2759"/>
<dbReference type="GO" id="GO:0016592">
    <property type="term" value="C:mediator complex"/>
    <property type="evidence" value="ECO:0007669"/>
    <property type="project" value="TreeGrafter"/>
</dbReference>
<evidence type="ECO:0000256" key="2">
    <source>
        <dbReference type="SAM" id="Coils"/>
    </source>
</evidence>
<dbReference type="Gene3D" id="3.30.70.330">
    <property type="match status" value="1"/>
</dbReference>
<feature type="region of interest" description="Disordered" evidence="3">
    <location>
        <begin position="201"/>
        <end position="397"/>
    </location>
</feature>
<dbReference type="AlphaFoldDB" id="A0A9P6KGD9"/>
<name>A0A9P6KGD9_9FUNG</name>
<gene>
    <name evidence="5" type="ORF">BGW38_008703</name>
</gene>
<dbReference type="InterPro" id="IPR035979">
    <property type="entry name" value="RBD_domain_sf"/>
</dbReference>
<dbReference type="GO" id="GO:0003723">
    <property type="term" value="F:RNA binding"/>
    <property type="evidence" value="ECO:0007669"/>
    <property type="project" value="UniProtKB-UniRule"/>
</dbReference>
<feature type="compositionally biased region" description="Basic and acidic residues" evidence="3">
    <location>
        <begin position="364"/>
        <end position="374"/>
    </location>
</feature>
<organism evidence="5 6">
    <name type="scientific">Lunasporangiospora selenospora</name>
    <dbReference type="NCBI Taxonomy" id="979761"/>
    <lineage>
        <taxon>Eukaryota</taxon>
        <taxon>Fungi</taxon>
        <taxon>Fungi incertae sedis</taxon>
        <taxon>Mucoromycota</taxon>
        <taxon>Mortierellomycotina</taxon>
        <taxon>Mortierellomycetes</taxon>
        <taxon>Mortierellales</taxon>
        <taxon>Mortierellaceae</taxon>
        <taxon>Lunasporangiospora</taxon>
    </lineage>
</organism>
<feature type="compositionally biased region" description="Low complexity" evidence="3">
    <location>
        <begin position="332"/>
        <end position="351"/>
    </location>
</feature>
<dbReference type="InterPro" id="IPR000504">
    <property type="entry name" value="RRM_dom"/>
</dbReference>
<feature type="region of interest" description="Disordered" evidence="3">
    <location>
        <begin position="1"/>
        <end position="46"/>
    </location>
</feature>
<feature type="coiled-coil region" evidence="2">
    <location>
        <begin position="534"/>
        <end position="561"/>
    </location>
</feature>
<reference evidence="5" key="1">
    <citation type="journal article" date="2020" name="Fungal Divers.">
        <title>Resolving the Mortierellaceae phylogeny through synthesis of multi-gene phylogenetics and phylogenomics.</title>
        <authorList>
            <person name="Vandepol N."/>
            <person name="Liber J."/>
            <person name="Desiro A."/>
            <person name="Na H."/>
            <person name="Kennedy M."/>
            <person name="Barry K."/>
            <person name="Grigoriev I.V."/>
            <person name="Miller A.N."/>
            <person name="O'Donnell K."/>
            <person name="Stajich J.E."/>
            <person name="Bonito G."/>
        </authorList>
    </citation>
    <scope>NUCLEOTIDE SEQUENCE</scope>
    <source>
        <strain evidence="5">KOD1015</strain>
    </source>
</reference>
<feature type="compositionally biased region" description="Polar residues" evidence="3">
    <location>
        <begin position="375"/>
        <end position="384"/>
    </location>
</feature>
<keyword evidence="2" id="KW-0175">Coiled coil</keyword>
<dbReference type="Proteomes" id="UP000780801">
    <property type="component" value="Unassembled WGS sequence"/>
</dbReference>
<feature type="compositionally biased region" description="Basic and acidic residues" evidence="3">
    <location>
        <begin position="304"/>
        <end position="316"/>
    </location>
</feature>